<reference evidence="16 17" key="1">
    <citation type="submission" date="2018-08" db="EMBL/GenBank/DDBJ databases">
        <title>A genome reference for cultivated species of the human gut microbiota.</title>
        <authorList>
            <person name="Zou Y."/>
            <person name="Xue W."/>
            <person name="Luo G."/>
        </authorList>
    </citation>
    <scope>NUCLEOTIDE SEQUENCE [LARGE SCALE GENOMIC DNA]</scope>
    <source>
        <strain evidence="16 17">AM25-6</strain>
    </source>
</reference>
<keyword evidence="4 12" id="KW-0285">Flavoprotein</keyword>
<evidence type="ECO:0000256" key="1">
    <source>
        <dbReference type="ARBA" id="ARBA00001917"/>
    </source>
</evidence>
<comment type="catalytic activity">
    <reaction evidence="10">
        <text>a 5,6-dihydrouridine in tRNA + NADP(+) = a uridine in tRNA + NADPH + H(+)</text>
        <dbReference type="Rhea" id="RHEA:23624"/>
        <dbReference type="Rhea" id="RHEA-COMP:13339"/>
        <dbReference type="Rhea" id="RHEA-COMP:13887"/>
        <dbReference type="ChEBI" id="CHEBI:15378"/>
        <dbReference type="ChEBI" id="CHEBI:57783"/>
        <dbReference type="ChEBI" id="CHEBI:58349"/>
        <dbReference type="ChEBI" id="CHEBI:65315"/>
        <dbReference type="ChEBI" id="CHEBI:74443"/>
    </reaction>
</comment>
<evidence type="ECO:0000256" key="3">
    <source>
        <dbReference type="ARBA" id="ARBA00022555"/>
    </source>
</evidence>
<evidence type="ECO:0000256" key="9">
    <source>
        <dbReference type="ARBA" id="ARBA00023002"/>
    </source>
</evidence>
<protein>
    <recommendedName>
        <fullName evidence="12">tRNA-dihydrouridine synthase</fullName>
        <ecNumber evidence="12">1.3.1.-</ecNumber>
    </recommendedName>
</protein>
<dbReference type="PANTHER" id="PTHR45846">
    <property type="entry name" value="TRNA-DIHYDROURIDINE(47) SYNTHASE [NAD(P)(+)]-LIKE"/>
    <property type="match status" value="1"/>
</dbReference>
<dbReference type="AlphaFoldDB" id="A0A3E3E2N2"/>
<evidence type="ECO:0000256" key="11">
    <source>
        <dbReference type="ARBA" id="ARBA00048802"/>
    </source>
</evidence>
<dbReference type="RefSeq" id="WP_117530885.1">
    <property type="nucleotide sequence ID" value="NZ_QUSM01000001.1"/>
</dbReference>
<keyword evidence="5 12" id="KW-0288">FMN</keyword>
<feature type="domain" description="DUS-like FMN-binding" evidence="15">
    <location>
        <begin position="19"/>
        <end position="315"/>
    </location>
</feature>
<evidence type="ECO:0000256" key="6">
    <source>
        <dbReference type="ARBA" id="ARBA00022694"/>
    </source>
</evidence>
<feature type="binding site" evidence="14">
    <location>
        <position position="79"/>
    </location>
    <ligand>
        <name>FMN</name>
        <dbReference type="ChEBI" id="CHEBI:58210"/>
    </ligand>
</feature>
<keyword evidence="14" id="KW-0547">Nucleotide-binding</keyword>
<dbReference type="EMBL" id="QUSM01000001">
    <property type="protein sequence ID" value="RGD75810.1"/>
    <property type="molecule type" value="Genomic_DNA"/>
</dbReference>
<evidence type="ECO:0000259" key="15">
    <source>
        <dbReference type="Pfam" id="PF01207"/>
    </source>
</evidence>
<keyword evidence="7" id="KW-0521">NADP</keyword>
<feature type="active site" description="Proton donor" evidence="13">
    <location>
        <position position="110"/>
    </location>
</feature>
<keyword evidence="3" id="KW-0820">tRNA-binding</keyword>
<dbReference type="NCBIfam" id="TIGR00737">
    <property type="entry name" value="nifR3_yhdG"/>
    <property type="match status" value="1"/>
</dbReference>
<feature type="binding site" evidence="14">
    <location>
        <position position="149"/>
    </location>
    <ligand>
        <name>FMN</name>
        <dbReference type="ChEBI" id="CHEBI:58210"/>
    </ligand>
</feature>
<feature type="binding site" evidence="14">
    <location>
        <position position="177"/>
    </location>
    <ligand>
        <name>FMN</name>
        <dbReference type="ChEBI" id="CHEBI:58210"/>
    </ligand>
</feature>
<dbReference type="InterPro" id="IPR035587">
    <property type="entry name" value="DUS-like_FMN-bd"/>
</dbReference>
<evidence type="ECO:0000256" key="12">
    <source>
        <dbReference type="PIRNR" id="PIRNR006621"/>
    </source>
</evidence>
<keyword evidence="6 12" id="KW-0819">tRNA processing</keyword>
<comment type="caution">
    <text evidence="16">The sequence shown here is derived from an EMBL/GenBank/DDBJ whole genome shotgun (WGS) entry which is preliminary data.</text>
</comment>
<evidence type="ECO:0000313" key="16">
    <source>
        <dbReference type="EMBL" id="RGD75810.1"/>
    </source>
</evidence>
<dbReference type="Gene3D" id="3.20.20.70">
    <property type="entry name" value="Aldolase class I"/>
    <property type="match status" value="1"/>
</dbReference>
<dbReference type="InterPro" id="IPR004652">
    <property type="entry name" value="DusB-like"/>
</dbReference>
<evidence type="ECO:0000256" key="8">
    <source>
        <dbReference type="ARBA" id="ARBA00022884"/>
    </source>
</evidence>
<comment type="similarity">
    <text evidence="12">Belongs to the dus family.</text>
</comment>
<accession>A0A3E3E2N2</accession>
<organism evidence="16 17">
    <name type="scientific">Anaerofustis stercorihominis</name>
    <dbReference type="NCBI Taxonomy" id="214853"/>
    <lineage>
        <taxon>Bacteria</taxon>
        <taxon>Bacillati</taxon>
        <taxon>Bacillota</taxon>
        <taxon>Clostridia</taxon>
        <taxon>Eubacteriales</taxon>
        <taxon>Eubacteriaceae</taxon>
        <taxon>Anaerofustis</taxon>
    </lineage>
</organism>
<comment type="cofactor">
    <cofactor evidence="1 12 14">
        <name>FMN</name>
        <dbReference type="ChEBI" id="CHEBI:58210"/>
    </cofactor>
</comment>
<evidence type="ECO:0000256" key="7">
    <source>
        <dbReference type="ARBA" id="ARBA00022857"/>
    </source>
</evidence>
<evidence type="ECO:0000256" key="4">
    <source>
        <dbReference type="ARBA" id="ARBA00022630"/>
    </source>
</evidence>
<sequence>MTKIKNNYFEDLLKINKAILAPMAGVTTLPYRLFMREMGCKIFISEMVSAKGLYYKSKNTFPLMETNELEHKDSVTGIQIFGSEPEIMGEITERYINDTAFDFIDINMGCPMKKIVNNGDGSALLKDLDKANKVVREVKSASSKPVSVKVRLGFNENIIEDIIKAIEDGGADMITVHGRTREQVFTGEVDYDGIKKAKETASVPLIANGDLDKYLKAKEKMDYTGADGVMIGRGANYDPFIFSQFNECISGKKVSEYSLRDKIDAARKHFEIHLKYSKDKKKVIEFRKYLYWYIKGIKNSAKIRNSINNVNEIDQVYEIFNRIDDILES</sequence>
<dbReference type="InterPro" id="IPR018517">
    <property type="entry name" value="tRNA_hU_synthase_CS"/>
</dbReference>
<dbReference type="Pfam" id="PF01207">
    <property type="entry name" value="Dus"/>
    <property type="match status" value="1"/>
</dbReference>
<dbReference type="PIRSF" id="PIRSF006621">
    <property type="entry name" value="Dus"/>
    <property type="match status" value="1"/>
</dbReference>
<keyword evidence="8" id="KW-0694">RNA-binding</keyword>
<name>A0A3E3E2N2_9FIRM</name>
<dbReference type="GO" id="GO:0050660">
    <property type="term" value="F:flavin adenine dinucleotide binding"/>
    <property type="evidence" value="ECO:0007669"/>
    <property type="project" value="InterPro"/>
</dbReference>
<dbReference type="InterPro" id="IPR013785">
    <property type="entry name" value="Aldolase_TIM"/>
</dbReference>
<dbReference type="GO" id="GO:0000049">
    <property type="term" value="F:tRNA binding"/>
    <property type="evidence" value="ECO:0007669"/>
    <property type="project" value="UniProtKB-KW"/>
</dbReference>
<proteinExistence type="inferred from homology"/>
<evidence type="ECO:0000256" key="5">
    <source>
        <dbReference type="ARBA" id="ARBA00022643"/>
    </source>
</evidence>
<dbReference type="InterPro" id="IPR024036">
    <property type="entry name" value="tRNA-dHydroUridine_Synthase_C"/>
</dbReference>
<dbReference type="Gene3D" id="1.10.1200.80">
    <property type="entry name" value="Putative flavin oxidoreducatase, domain 2"/>
    <property type="match status" value="1"/>
</dbReference>
<dbReference type="PANTHER" id="PTHR45846:SF1">
    <property type="entry name" value="TRNA-DIHYDROURIDINE(47) SYNTHASE [NAD(P)(+)]-LIKE"/>
    <property type="match status" value="1"/>
</dbReference>
<comment type="function">
    <text evidence="2 12">Catalyzes the synthesis of 5,6-dihydrouridine (D), a modified base found in the D-loop of most tRNAs, via the reduction of the C5-C6 double bond in target uridines.</text>
</comment>
<dbReference type="InterPro" id="IPR001269">
    <property type="entry name" value="DUS_fam"/>
</dbReference>
<comment type="catalytic activity">
    <reaction evidence="11">
        <text>a 5,6-dihydrouridine in tRNA + NAD(+) = a uridine in tRNA + NADH + H(+)</text>
        <dbReference type="Rhea" id="RHEA:54452"/>
        <dbReference type="Rhea" id="RHEA-COMP:13339"/>
        <dbReference type="Rhea" id="RHEA-COMP:13887"/>
        <dbReference type="ChEBI" id="CHEBI:15378"/>
        <dbReference type="ChEBI" id="CHEBI:57540"/>
        <dbReference type="ChEBI" id="CHEBI:57945"/>
        <dbReference type="ChEBI" id="CHEBI:65315"/>
        <dbReference type="ChEBI" id="CHEBI:74443"/>
    </reaction>
</comment>
<dbReference type="GO" id="GO:0017150">
    <property type="term" value="F:tRNA dihydrouridine synthase activity"/>
    <property type="evidence" value="ECO:0007669"/>
    <property type="project" value="InterPro"/>
</dbReference>
<dbReference type="EC" id="1.3.1.-" evidence="12"/>
<gene>
    <name evidence="16" type="primary">dusB</name>
    <name evidence="16" type="ORF">DW687_00380</name>
</gene>
<dbReference type="CDD" id="cd02801">
    <property type="entry name" value="DUS_like_FMN"/>
    <property type="match status" value="1"/>
</dbReference>
<evidence type="ECO:0000256" key="2">
    <source>
        <dbReference type="ARBA" id="ARBA00002790"/>
    </source>
</evidence>
<evidence type="ECO:0000256" key="13">
    <source>
        <dbReference type="PIRSR" id="PIRSR006621-1"/>
    </source>
</evidence>
<keyword evidence="9 12" id="KW-0560">Oxidoreductase</keyword>
<dbReference type="Proteomes" id="UP000261212">
    <property type="component" value="Unassembled WGS sequence"/>
</dbReference>
<evidence type="ECO:0000313" key="17">
    <source>
        <dbReference type="Proteomes" id="UP000261212"/>
    </source>
</evidence>
<feature type="binding site" evidence="14">
    <location>
        <begin position="232"/>
        <end position="233"/>
    </location>
    <ligand>
        <name>FMN</name>
        <dbReference type="ChEBI" id="CHEBI:58210"/>
    </ligand>
</feature>
<dbReference type="PROSITE" id="PS01136">
    <property type="entry name" value="UPF0034"/>
    <property type="match status" value="1"/>
</dbReference>
<evidence type="ECO:0000256" key="10">
    <source>
        <dbReference type="ARBA" id="ARBA00048205"/>
    </source>
</evidence>
<feature type="binding site" evidence="14">
    <location>
        <begin position="22"/>
        <end position="24"/>
    </location>
    <ligand>
        <name>FMN</name>
        <dbReference type="ChEBI" id="CHEBI:58210"/>
    </ligand>
</feature>
<dbReference type="SUPFAM" id="SSF51395">
    <property type="entry name" value="FMN-linked oxidoreductases"/>
    <property type="match status" value="1"/>
</dbReference>
<evidence type="ECO:0000256" key="14">
    <source>
        <dbReference type="PIRSR" id="PIRSR006621-2"/>
    </source>
</evidence>